<dbReference type="OrthoDB" id="119923at2759"/>
<dbReference type="EMBL" id="SPLM01000111">
    <property type="protein sequence ID" value="TMW58395.1"/>
    <property type="molecule type" value="Genomic_DNA"/>
</dbReference>
<dbReference type="Proteomes" id="UP000794436">
    <property type="component" value="Unassembled WGS sequence"/>
</dbReference>
<evidence type="ECO:0000313" key="2">
    <source>
        <dbReference type="EMBL" id="TMW58395.1"/>
    </source>
</evidence>
<evidence type="ECO:0000256" key="1">
    <source>
        <dbReference type="SAM" id="SignalP"/>
    </source>
</evidence>
<proteinExistence type="predicted"/>
<name>A0A8K1FCJ9_PYTOL</name>
<keyword evidence="1" id="KW-0732">Signal</keyword>
<dbReference type="Gene3D" id="2.70.50.70">
    <property type="match status" value="1"/>
</dbReference>
<feature type="signal peptide" evidence="1">
    <location>
        <begin position="1"/>
        <end position="19"/>
    </location>
</feature>
<feature type="chain" id="PRO_5035458345" evidence="1">
    <location>
        <begin position="20"/>
        <end position="279"/>
    </location>
</feature>
<accession>A0A8K1FCJ9</accession>
<keyword evidence="3" id="KW-1185">Reference proteome</keyword>
<evidence type="ECO:0000313" key="3">
    <source>
        <dbReference type="Proteomes" id="UP000794436"/>
    </source>
</evidence>
<protein>
    <submittedName>
        <fullName evidence="2">Uncharacterized protein</fullName>
    </submittedName>
</protein>
<comment type="caution">
    <text evidence="2">The sequence shown here is derived from an EMBL/GenBank/DDBJ whole genome shotgun (WGS) entry which is preliminary data.</text>
</comment>
<gene>
    <name evidence="2" type="ORF">Poli38472_009954</name>
</gene>
<organism evidence="2 3">
    <name type="scientific">Pythium oligandrum</name>
    <name type="common">Mycoparasitic fungus</name>
    <dbReference type="NCBI Taxonomy" id="41045"/>
    <lineage>
        <taxon>Eukaryota</taxon>
        <taxon>Sar</taxon>
        <taxon>Stramenopiles</taxon>
        <taxon>Oomycota</taxon>
        <taxon>Peronosporomycetes</taxon>
        <taxon>Pythiales</taxon>
        <taxon>Pythiaceae</taxon>
        <taxon>Pythium</taxon>
    </lineage>
</organism>
<dbReference type="AlphaFoldDB" id="A0A8K1FCJ9"/>
<sequence length="279" mass="30847">MKIFLTAASALLFASSVDAHASLVTPASREGGKETFADERNVVGCGKPGPGPVTQVRAGSEIPVMYYRNNHVGGFIRWSIIKRGEPETRENFDKNVFYYTCRESGNDCKPRNGRPYTRWQEAYDGTDNFVIPCGDKIRIPDYLADGDYVLQYTNFATGHNNGDPGLALPIYRSCADLHITGGSASKPRPKCPTFVGGDRVTKAENLPSDQCYYFHSNDIPNAVFREGNAPNYDGQYKFGRPADIDRCIAAGQNRDLFNVTETEFLAEVPSAIHAYEGDF</sequence>
<reference evidence="2" key="1">
    <citation type="submission" date="2019-03" db="EMBL/GenBank/DDBJ databases">
        <title>Long read genome sequence of the mycoparasitic Pythium oligandrum ATCC 38472 isolated from sugarbeet rhizosphere.</title>
        <authorList>
            <person name="Gaulin E."/>
        </authorList>
    </citation>
    <scope>NUCLEOTIDE SEQUENCE</scope>
    <source>
        <strain evidence="2">ATCC 38472_TT</strain>
    </source>
</reference>